<name>K3YXH3_SETIT</name>
<dbReference type="HOGENOM" id="CLU_2871860_0_0_1"/>
<dbReference type="Proteomes" id="UP000004995">
    <property type="component" value="Unassembled WGS sequence"/>
</dbReference>
<evidence type="ECO:0000313" key="2">
    <source>
        <dbReference type="Proteomes" id="UP000004995"/>
    </source>
</evidence>
<evidence type="ECO:0000313" key="1">
    <source>
        <dbReference type="EnsemblPlants" id="KQL28819"/>
    </source>
</evidence>
<dbReference type="EMBL" id="AGNK02000129">
    <property type="status" value="NOT_ANNOTATED_CDS"/>
    <property type="molecule type" value="Genomic_DNA"/>
</dbReference>
<keyword evidence="2" id="KW-1185">Reference proteome</keyword>
<organism evidence="1 2">
    <name type="scientific">Setaria italica</name>
    <name type="common">Foxtail millet</name>
    <name type="synonym">Panicum italicum</name>
    <dbReference type="NCBI Taxonomy" id="4555"/>
    <lineage>
        <taxon>Eukaryota</taxon>
        <taxon>Viridiplantae</taxon>
        <taxon>Streptophyta</taxon>
        <taxon>Embryophyta</taxon>
        <taxon>Tracheophyta</taxon>
        <taxon>Spermatophyta</taxon>
        <taxon>Magnoliopsida</taxon>
        <taxon>Liliopsida</taxon>
        <taxon>Poales</taxon>
        <taxon>Poaceae</taxon>
        <taxon>PACMAD clade</taxon>
        <taxon>Panicoideae</taxon>
        <taxon>Panicodae</taxon>
        <taxon>Paniceae</taxon>
        <taxon>Cenchrinae</taxon>
        <taxon>Setaria</taxon>
    </lineage>
</organism>
<dbReference type="EnsemblPlants" id="KQL28819">
    <property type="protein sequence ID" value="KQL28819"/>
    <property type="gene ID" value="SETIT_018969mg"/>
</dbReference>
<reference evidence="2" key="1">
    <citation type="journal article" date="2012" name="Nat. Biotechnol.">
        <title>Reference genome sequence of the model plant Setaria.</title>
        <authorList>
            <person name="Bennetzen J.L."/>
            <person name="Schmutz J."/>
            <person name="Wang H."/>
            <person name="Percifield R."/>
            <person name="Hawkins J."/>
            <person name="Pontaroli A.C."/>
            <person name="Estep M."/>
            <person name="Feng L."/>
            <person name="Vaughn J.N."/>
            <person name="Grimwood J."/>
            <person name="Jenkins J."/>
            <person name="Barry K."/>
            <person name="Lindquist E."/>
            <person name="Hellsten U."/>
            <person name="Deshpande S."/>
            <person name="Wang X."/>
            <person name="Wu X."/>
            <person name="Mitros T."/>
            <person name="Triplett J."/>
            <person name="Yang X."/>
            <person name="Ye C.Y."/>
            <person name="Mauro-Herrera M."/>
            <person name="Wang L."/>
            <person name="Li P."/>
            <person name="Sharma M."/>
            <person name="Sharma R."/>
            <person name="Ronald P.C."/>
            <person name="Panaud O."/>
            <person name="Kellogg E.A."/>
            <person name="Brutnell T.P."/>
            <person name="Doust A.N."/>
            <person name="Tuskan G.A."/>
            <person name="Rokhsar D."/>
            <person name="Devos K.M."/>
        </authorList>
    </citation>
    <scope>NUCLEOTIDE SEQUENCE [LARGE SCALE GENOMIC DNA]</scope>
    <source>
        <strain evidence="2">cv. Yugu1</strain>
    </source>
</reference>
<accession>K3YXH3</accession>
<dbReference type="AlphaFoldDB" id="K3YXH3"/>
<proteinExistence type="predicted"/>
<protein>
    <submittedName>
        <fullName evidence="1">Uncharacterized protein</fullName>
    </submittedName>
</protein>
<sequence>MQVIHACCLKSTKPKTEEETVSAKSASSLTTMVDIFLPKIVCTDGTSLLNLQRKNGQPNKLQTV</sequence>
<dbReference type="InParanoid" id="K3YXH3"/>
<reference evidence="1" key="2">
    <citation type="submission" date="2018-08" db="UniProtKB">
        <authorList>
            <consortium name="EnsemblPlants"/>
        </authorList>
    </citation>
    <scope>IDENTIFICATION</scope>
    <source>
        <strain evidence="1">Yugu1</strain>
    </source>
</reference>
<dbReference type="Gramene" id="KQL28819">
    <property type="protein sequence ID" value="KQL28819"/>
    <property type="gene ID" value="SETIT_018969mg"/>
</dbReference>